<dbReference type="AlphaFoldDB" id="A0A9P1BVX1"/>
<gene>
    <name evidence="2" type="ORF">C1SCF055_LOCUS8289</name>
</gene>
<dbReference type="EMBL" id="CAMXCT030000557">
    <property type="protein sequence ID" value="CAL4767728.1"/>
    <property type="molecule type" value="Genomic_DNA"/>
</dbReference>
<dbReference type="EMBL" id="CAMXCT020000557">
    <property type="protein sequence ID" value="CAL1133791.1"/>
    <property type="molecule type" value="Genomic_DNA"/>
</dbReference>
<reference evidence="2" key="1">
    <citation type="submission" date="2022-10" db="EMBL/GenBank/DDBJ databases">
        <authorList>
            <person name="Chen Y."/>
            <person name="Dougan E. K."/>
            <person name="Chan C."/>
            <person name="Rhodes N."/>
            <person name="Thang M."/>
        </authorList>
    </citation>
    <scope>NUCLEOTIDE SEQUENCE</scope>
</reference>
<comment type="caution">
    <text evidence="2">The sequence shown here is derived from an EMBL/GenBank/DDBJ whole genome shotgun (WGS) entry which is preliminary data.</text>
</comment>
<sequence length="640" mass="73548">MSHHDGSSSHIFTTARWIMLTHLVPEVDQLKNCSTEVLRQRRAGTIKVEKFRVQVLRQRRAGGIKMEKFRVQVLRQRRAGTIKVEKFRVQVLFCFFTPRRAGGIKVEKFRVQVLRQRRAGTIKVEKFCVQVLRQRRAGGIKVEKFRVQVAHNLEVCVAPETSGDHQGGEVLRSGEMTPEKLSQKKLTKLQELAAHAERFDLMCQQLDEPGPGQPPDSTDEMPRTPRKKISPEQDLPPNAGHQEQVDATEWVKQTVPDFELDRGIEEELRYTAVAVLCRADYSQAQEILAMNHWVPALPTDQVAHSDVALEEWATAARKCCNRQVETLEKRLQELDDVELEISIETEIELQKLSLDNFLRMQKFLYDSQGLLARHVRGDGNCGVYMLLSLIKDIPMHEVTAEEAAKLRMDLQVLWYQLSNEPMYQRLWQVLRQFRARDDEQLEVEQENKQEEKKERADPFTPDKRESKKRLLPTTGNSPDNEMINVDQDSAPKKPKRTGKSLPVAQRLKFENYIERRGVSMCTNNQSWAGFTAALGEGTWDTGCHICSQFLESLDLTQPVLVEHVKSLRDQMQKDHEKLKSGIKRVYAAKEADEDPAEKRCKLKKEDCDEVKEEKVEKSEDEIDDADAACMGKQDLLRTAS</sequence>
<evidence type="ECO:0000313" key="4">
    <source>
        <dbReference type="Proteomes" id="UP001152797"/>
    </source>
</evidence>
<feature type="region of interest" description="Disordered" evidence="1">
    <location>
        <begin position="441"/>
        <end position="501"/>
    </location>
</feature>
<evidence type="ECO:0000313" key="2">
    <source>
        <dbReference type="EMBL" id="CAI3980416.1"/>
    </source>
</evidence>
<organism evidence="2">
    <name type="scientific">Cladocopium goreaui</name>
    <dbReference type="NCBI Taxonomy" id="2562237"/>
    <lineage>
        <taxon>Eukaryota</taxon>
        <taxon>Sar</taxon>
        <taxon>Alveolata</taxon>
        <taxon>Dinophyceae</taxon>
        <taxon>Suessiales</taxon>
        <taxon>Symbiodiniaceae</taxon>
        <taxon>Cladocopium</taxon>
    </lineage>
</organism>
<evidence type="ECO:0000256" key="1">
    <source>
        <dbReference type="SAM" id="MobiDB-lite"/>
    </source>
</evidence>
<feature type="compositionally biased region" description="Basic and acidic residues" evidence="1">
    <location>
        <begin position="445"/>
        <end position="465"/>
    </location>
</feature>
<name>A0A9P1BVX1_9DINO</name>
<feature type="region of interest" description="Disordered" evidence="1">
    <location>
        <begin position="205"/>
        <end position="247"/>
    </location>
</feature>
<dbReference type="Proteomes" id="UP001152797">
    <property type="component" value="Unassembled WGS sequence"/>
</dbReference>
<proteinExistence type="predicted"/>
<accession>A0A9P1BVX1</accession>
<dbReference type="EMBL" id="CAMXCT010000557">
    <property type="protein sequence ID" value="CAI3980416.1"/>
    <property type="molecule type" value="Genomic_DNA"/>
</dbReference>
<protein>
    <submittedName>
        <fullName evidence="2">Uncharacterized protein</fullName>
    </submittedName>
</protein>
<evidence type="ECO:0000313" key="3">
    <source>
        <dbReference type="EMBL" id="CAL4767728.1"/>
    </source>
</evidence>
<keyword evidence="4" id="KW-1185">Reference proteome</keyword>
<reference evidence="3 4" key="2">
    <citation type="submission" date="2024-05" db="EMBL/GenBank/DDBJ databases">
        <authorList>
            <person name="Chen Y."/>
            <person name="Shah S."/>
            <person name="Dougan E. K."/>
            <person name="Thang M."/>
            <person name="Chan C."/>
        </authorList>
    </citation>
    <scope>NUCLEOTIDE SEQUENCE [LARGE SCALE GENOMIC DNA]</scope>
</reference>